<dbReference type="SMART" id="SM00320">
    <property type="entry name" value="WD40"/>
    <property type="match status" value="3"/>
</dbReference>
<proteinExistence type="predicted"/>
<protein>
    <recommendedName>
        <fullName evidence="4">Transducin/WD40 repeat-like superfamily protein</fullName>
    </recommendedName>
</protein>
<dbReference type="PROSITE" id="PS50082">
    <property type="entry name" value="WD_REPEATS_2"/>
    <property type="match status" value="1"/>
</dbReference>
<feature type="repeat" description="WD" evidence="1">
    <location>
        <begin position="403"/>
        <end position="427"/>
    </location>
</feature>
<accession>A0AAP0JHZ6</accession>
<dbReference type="PANTHER" id="PTHR43991:SF12">
    <property type="entry name" value="WD REPEAT PROTEIN (AFU_ORTHOLOGUE AFUA_8G05640)"/>
    <property type="match status" value="1"/>
</dbReference>
<gene>
    <name evidence="2" type="ORF">Syun_013639</name>
</gene>
<keyword evidence="3" id="KW-1185">Reference proteome</keyword>
<dbReference type="PROSITE" id="PS50294">
    <property type="entry name" value="WD_REPEATS_REGION"/>
    <property type="match status" value="1"/>
</dbReference>
<dbReference type="InterPro" id="IPR001680">
    <property type="entry name" value="WD40_rpt"/>
</dbReference>
<organism evidence="2 3">
    <name type="scientific">Stephania yunnanensis</name>
    <dbReference type="NCBI Taxonomy" id="152371"/>
    <lineage>
        <taxon>Eukaryota</taxon>
        <taxon>Viridiplantae</taxon>
        <taxon>Streptophyta</taxon>
        <taxon>Embryophyta</taxon>
        <taxon>Tracheophyta</taxon>
        <taxon>Spermatophyta</taxon>
        <taxon>Magnoliopsida</taxon>
        <taxon>Ranunculales</taxon>
        <taxon>Menispermaceae</taxon>
        <taxon>Menispermoideae</taxon>
        <taxon>Cissampelideae</taxon>
        <taxon>Stephania</taxon>
    </lineage>
</organism>
<dbReference type="InterPro" id="IPR036322">
    <property type="entry name" value="WD40_repeat_dom_sf"/>
</dbReference>
<sequence>MRHLSDGGVAGGVEAVHQGVDAEGGGGAGGEVVGEDGGDVVLVRGEEIVETEERTMEASRVVWRRSILFGWIEDGVATDMEKLDLIYLFKLSGNRDPRSRSRFPFKRMDSFIDDYDTFEESDQFDDFSDDEYDVDENELNADTSALDARNGKDMQGIPWERLRFSREKYREMRLKQYKNFENCPGSNAKLEKEHSPSVTESSFYDFHFNTRLVKSTIVHFQLRNLLWATSKHDVYLMQNYSVMHWSSLLKRGKEVLNASGPLVPTLNFHGSLAQSLSRVQICTMAVKKNLLVAGGYHGELICKNLNSPGVVFCTKVSSNDNAMTNAVDVFQDTRLMTANNDAAVRVFDTEKFMLLNQFSFPWSVNNTSVSPDGKLLTVLGDSIDCLLADAQSGKGIRTIASHLAWHPDGWVFATGSQDKTCRLWDVRKLSDPLDVLHGKIGAIRAIKFTSDGQFMAMAEPADFVHIYSAQSGYRKRQLIDLFGEIAGVSFSPDSTALYIGVADRTYGSLLEFNRKRCNQYLDVL</sequence>
<dbReference type="Pfam" id="PF00400">
    <property type="entry name" value="WD40"/>
    <property type="match status" value="1"/>
</dbReference>
<comment type="caution">
    <text evidence="2">The sequence shown here is derived from an EMBL/GenBank/DDBJ whole genome shotgun (WGS) entry which is preliminary data.</text>
</comment>
<dbReference type="PANTHER" id="PTHR43991">
    <property type="entry name" value="WD REPEAT PROTEIN (AFU_ORTHOLOGUE AFUA_8G05640)-RELATED"/>
    <property type="match status" value="1"/>
</dbReference>
<evidence type="ECO:0008006" key="4">
    <source>
        <dbReference type="Google" id="ProtNLM"/>
    </source>
</evidence>
<dbReference type="Proteomes" id="UP001420932">
    <property type="component" value="Unassembled WGS sequence"/>
</dbReference>
<dbReference type="Gene3D" id="2.130.10.10">
    <property type="entry name" value="YVTN repeat-like/Quinoprotein amine dehydrogenase"/>
    <property type="match status" value="1"/>
</dbReference>
<evidence type="ECO:0000313" key="3">
    <source>
        <dbReference type="Proteomes" id="UP001420932"/>
    </source>
</evidence>
<dbReference type="EMBL" id="JBBNAF010000006">
    <property type="protein sequence ID" value="KAK9134309.1"/>
    <property type="molecule type" value="Genomic_DNA"/>
</dbReference>
<evidence type="ECO:0000313" key="2">
    <source>
        <dbReference type="EMBL" id="KAK9134309.1"/>
    </source>
</evidence>
<name>A0AAP0JHZ6_9MAGN</name>
<evidence type="ECO:0000256" key="1">
    <source>
        <dbReference type="PROSITE-ProRule" id="PRU00221"/>
    </source>
</evidence>
<dbReference type="AlphaFoldDB" id="A0AAP0JHZ6"/>
<dbReference type="InterPro" id="IPR015943">
    <property type="entry name" value="WD40/YVTN_repeat-like_dom_sf"/>
</dbReference>
<reference evidence="2 3" key="1">
    <citation type="submission" date="2024-01" db="EMBL/GenBank/DDBJ databases">
        <title>Genome assemblies of Stephania.</title>
        <authorList>
            <person name="Yang L."/>
        </authorList>
    </citation>
    <scope>NUCLEOTIDE SEQUENCE [LARGE SCALE GENOMIC DNA]</scope>
    <source>
        <strain evidence="2">YNDBR</strain>
        <tissue evidence="2">Leaf</tissue>
    </source>
</reference>
<dbReference type="SUPFAM" id="SSF50978">
    <property type="entry name" value="WD40 repeat-like"/>
    <property type="match status" value="1"/>
</dbReference>
<keyword evidence="1" id="KW-0853">WD repeat</keyword>